<evidence type="ECO:0000313" key="2">
    <source>
        <dbReference type="Proteomes" id="UP000827648"/>
    </source>
</evidence>
<protein>
    <submittedName>
        <fullName evidence="1">Tail fiber protein</fullName>
    </submittedName>
</protein>
<accession>A0AC61TN06</accession>
<dbReference type="EMBL" id="OK143207">
    <property type="protein sequence ID" value="UCR80916.1"/>
    <property type="molecule type" value="Genomic_DNA"/>
</dbReference>
<organism evidence="1 2">
    <name type="scientific">Escherichia phage Lindwurm</name>
    <dbReference type="NCBI Taxonomy" id="2872674"/>
    <lineage>
        <taxon>Viruses</taxon>
        <taxon>Duplodnaviria</taxon>
        <taxon>Heunggongvirae</taxon>
        <taxon>Uroviricota</taxon>
        <taxon>Caudoviricetes</taxon>
        <taxon>Demerecviridae</taxon>
        <taxon>Markadamsvirinae</taxon>
        <taxon>Tequintavirus</taxon>
        <taxon>Tequintavirus lindwurm</taxon>
    </lineage>
</organism>
<dbReference type="Proteomes" id="UP000827648">
    <property type="component" value="Segment"/>
</dbReference>
<proteinExistence type="predicted"/>
<evidence type="ECO:0000313" key="1">
    <source>
        <dbReference type="EMBL" id="UCR80916.1"/>
    </source>
</evidence>
<name>A0AC61TN06_9CAUD</name>
<gene>
    <name evidence="1" type="ORF">Lindwurm_ID019</name>
</gene>
<sequence length="809" mass="85170">MAVTTKIIVQQILNIDDTKATASKFPRYTVALGNSISSITASELVSSIEAAAKSAAAAKDSEIAAKTSELNAKNSEQEAAISAGASETSATQSAASATQSAASATAAKTSEANAKASEVSAAEYAAAAKTSETNAKASEVSASGYADSAKTSETNAKTSETNAKTSETNAKTSETNAAASASSSRGSRDEAEVFATQAAASAAAAKNSESNASASEINSKASEDAAKQAQVDAAGSANTASQAVNTIQGLKSEVEQLKTDTQGIKDSAVRETTALKDATAASAAQAITTIEGLKSDVEQLKTDTQSIKDNAVTETTALKDAAAASATQASNSATEAGQQASNAAGSANSAKGDADRANAEADRAEVAANRAPDLQPFPDVWIPFNDSLDMLAGYSPGYKKITVGEDVITMPSDKVVSFSRASNATYINKHGEFCIANIDEPRFEKQGLLIEGQRTNHITFSNDPASLNTDKYRSDVTYSVDKYGFAYATATANEKSQGVYPSLFYCETVNAINCQQNEYVSLSIRVKANLDIYITPQFYLVGEDGGLILGARSFINCETGEVSSVVEGRGTIAHRIYREDNGWLKVEAMCKFVERGGSSIGSVNYCRNNDQPAQVGDTISFCTPQFEKGFCASSFIITGSTPATRALDYVTIPARNNFSGTNISFLAEVSINWDSFQLANTYPMIMDNNKYDIAGESFVSEMIISTMQPNVYFLNKETGSPIGSNGASFSGVGVPSVWGFIHTKNGDVTSFLNGFKNITSSGSTWEGLSPDSLLEIGGRPSNSTKLYGHIRNLRIWNRVLTDSQMRERV</sequence>
<reference evidence="1" key="1">
    <citation type="submission" date="2021-09" db="EMBL/GenBank/DDBJ databases">
        <authorList>
            <person name="Chook H.W."/>
            <person name="Hua X."/>
            <person name="Loh B."/>
            <person name="Leptihn S."/>
        </authorList>
    </citation>
    <scope>NUCLEOTIDE SEQUENCE</scope>
</reference>
<keyword evidence="2" id="KW-1185">Reference proteome</keyword>